<evidence type="ECO:0000313" key="1">
    <source>
        <dbReference type="EMBL" id="KYD11444.1"/>
    </source>
</evidence>
<protein>
    <recommendedName>
        <fullName evidence="3">Lipoprotein</fullName>
    </recommendedName>
</protein>
<dbReference type="PROSITE" id="PS51257">
    <property type="entry name" value="PROKAR_LIPOPROTEIN"/>
    <property type="match status" value="1"/>
</dbReference>
<comment type="caution">
    <text evidence="1">The sequence shown here is derived from an EMBL/GenBank/DDBJ whole genome shotgun (WGS) entry which is preliminary data.</text>
</comment>
<sequence length="124" mass="14503">MNVKKLMCFILFLLLIAGCGKNFVVYKGETNQWKGEYRLNKVREGENSIFNFYYIGKQKVLKNVSININEGETFKTYKSYNVSEEGKKISITSICSNCNTDRGKEIKVEINWDNNIEEFYLKNK</sequence>
<evidence type="ECO:0000313" key="2">
    <source>
        <dbReference type="Proteomes" id="UP000075666"/>
    </source>
</evidence>
<accession>A0A150LGS7</accession>
<organism evidence="1 2">
    <name type="scientific">Heyndrickxia sporothermodurans</name>
    <dbReference type="NCBI Taxonomy" id="46224"/>
    <lineage>
        <taxon>Bacteria</taxon>
        <taxon>Bacillati</taxon>
        <taxon>Bacillota</taxon>
        <taxon>Bacilli</taxon>
        <taxon>Bacillales</taxon>
        <taxon>Bacillaceae</taxon>
        <taxon>Heyndrickxia</taxon>
    </lineage>
</organism>
<dbReference type="Proteomes" id="UP000075666">
    <property type="component" value="Unassembled WGS sequence"/>
</dbReference>
<dbReference type="AlphaFoldDB" id="A0A150LGS7"/>
<keyword evidence="2" id="KW-1185">Reference proteome</keyword>
<name>A0A150LGS7_9BACI</name>
<proteinExistence type="predicted"/>
<gene>
    <name evidence="1" type="ORF">B4102_2172</name>
</gene>
<dbReference type="PATRIC" id="fig|46224.3.peg.3983"/>
<evidence type="ECO:0008006" key="3">
    <source>
        <dbReference type="Google" id="ProtNLM"/>
    </source>
</evidence>
<reference evidence="1 2" key="1">
    <citation type="submission" date="2016-01" db="EMBL/GenBank/DDBJ databases">
        <title>Genome Sequences of Twelve Sporeforming Bacillus Species Isolated from Foods.</title>
        <authorList>
            <person name="Berendsen E.M."/>
            <person name="Wells-Bennik M.H."/>
            <person name="Krawcyk A.O."/>
            <person name="De Jong A."/>
            <person name="Holsappel S."/>
            <person name="Eijlander R.T."/>
            <person name="Kuipers O.P."/>
        </authorList>
    </citation>
    <scope>NUCLEOTIDE SEQUENCE [LARGE SCALE GENOMIC DNA]</scope>
    <source>
        <strain evidence="1 2">B4102</strain>
    </source>
</reference>
<dbReference type="RefSeq" id="WP_066226263.1">
    <property type="nucleotide sequence ID" value="NZ_LQYN01000006.1"/>
</dbReference>
<dbReference type="EMBL" id="LQYN01000006">
    <property type="protein sequence ID" value="KYD11444.1"/>
    <property type="molecule type" value="Genomic_DNA"/>
</dbReference>